<keyword evidence="1" id="KW-0472">Membrane</keyword>
<sequence length="122" mass="13628">MPTSSPDLTLDDPERRIAIQAECAYLVNLLALPLVGALYCLFLSVRHLRSASLALRQHLLFTTWGSFLALFLLGGMTGFYYLMLGTSPRFWFNTLIFLSIFHTSFVIVGLYTLAKSLSGKGF</sequence>
<dbReference type="RefSeq" id="WP_369601969.1">
    <property type="nucleotide sequence ID" value="NZ_CP154858.1"/>
</dbReference>
<feature type="transmembrane region" description="Helical" evidence="1">
    <location>
        <begin position="25"/>
        <end position="46"/>
    </location>
</feature>
<evidence type="ECO:0008006" key="3">
    <source>
        <dbReference type="Google" id="ProtNLM"/>
    </source>
</evidence>
<organism evidence="2">
    <name type="scientific">Thermohahella caldifontis</name>
    <dbReference type="NCBI Taxonomy" id="3142973"/>
    <lineage>
        <taxon>Bacteria</taxon>
        <taxon>Pseudomonadati</taxon>
        <taxon>Pseudomonadota</taxon>
        <taxon>Gammaproteobacteria</taxon>
        <taxon>Oceanospirillales</taxon>
        <taxon>Hahellaceae</taxon>
        <taxon>Thermohahella</taxon>
    </lineage>
</organism>
<dbReference type="EMBL" id="CP154858">
    <property type="protein sequence ID" value="XDT72968.1"/>
    <property type="molecule type" value="Genomic_DNA"/>
</dbReference>
<gene>
    <name evidence="2" type="ORF">AAIA72_03000</name>
</gene>
<protein>
    <recommendedName>
        <fullName evidence="3">DUF4870 domain-containing protein</fullName>
    </recommendedName>
</protein>
<keyword evidence="1" id="KW-1133">Transmembrane helix</keyword>
<keyword evidence="1" id="KW-0812">Transmembrane</keyword>
<evidence type="ECO:0000313" key="2">
    <source>
        <dbReference type="EMBL" id="XDT72968.1"/>
    </source>
</evidence>
<dbReference type="KEGG" id="tcd:AAIA72_03000"/>
<feature type="transmembrane region" description="Helical" evidence="1">
    <location>
        <begin position="58"/>
        <end position="84"/>
    </location>
</feature>
<accession>A0AB39UXU1</accession>
<evidence type="ECO:0000256" key="1">
    <source>
        <dbReference type="SAM" id="Phobius"/>
    </source>
</evidence>
<dbReference type="AlphaFoldDB" id="A0AB39UXU1"/>
<feature type="transmembrane region" description="Helical" evidence="1">
    <location>
        <begin position="90"/>
        <end position="114"/>
    </location>
</feature>
<proteinExistence type="predicted"/>
<reference evidence="2" key="1">
    <citation type="submission" date="2024-05" db="EMBL/GenBank/DDBJ databases">
        <title>Genome sequencing of novel strain.</title>
        <authorList>
            <person name="Ganbat D."/>
            <person name="Ganbat S."/>
            <person name="Lee S.-J."/>
        </authorList>
    </citation>
    <scope>NUCLEOTIDE SEQUENCE</scope>
    <source>
        <strain evidence="2">SMD15-11</strain>
    </source>
</reference>
<name>A0AB39UXU1_9GAMM</name>